<dbReference type="GO" id="GO:0042274">
    <property type="term" value="P:ribosomal small subunit biogenesis"/>
    <property type="evidence" value="ECO:0007669"/>
    <property type="project" value="UniProtKB-UniRule"/>
</dbReference>
<evidence type="ECO:0000256" key="11">
    <source>
        <dbReference type="SAM" id="MobiDB-lite"/>
    </source>
</evidence>
<keyword evidence="3 10" id="KW-0690">Ribosome biogenesis</keyword>
<evidence type="ECO:0000256" key="8">
    <source>
        <dbReference type="ARBA" id="ARBA00022840"/>
    </source>
</evidence>
<dbReference type="GO" id="GO:0016887">
    <property type="term" value="F:ATP hydrolysis activity"/>
    <property type="evidence" value="ECO:0007669"/>
    <property type="project" value="UniProtKB-UniRule"/>
</dbReference>
<evidence type="ECO:0000256" key="2">
    <source>
        <dbReference type="ARBA" id="ARBA00022490"/>
    </source>
</evidence>
<dbReference type="InterPro" id="IPR020618">
    <property type="entry name" value="Adenyl_kinase_AK6"/>
</dbReference>
<protein>
    <recommendedName>
        <fullName evidence="10">Adenylate kinase isoenzyme 6 homolog</fullName>
        <shortName evidence="10">AK6</shortName>
        <ecNumber evidence="10">2.7.4.3</ecNumber>
    </recommendedName>
    <alternativeName>
        <fullName evidence="10">Dual activity adenylate kinase/ATPase</fullName>
        <shortName evidence="10">AK/ATPase</shortName>
    </alternativeName>
</protein>
<comment type="subcellular location">
    <subcellularLocation>
        <location evidence="10">Cytoplasm</location>
    </subcellularLocation>
    <subcellularLocation>
        <location evidence="10">Nucleus</location>
    </subcellularLocation>
</comment>
<dbReference type="EMBL" id="KV454436">
    <property type="protein sequence ID" value="ODQ78303.1"/>
    <property type="molecule type" value="Genomic_DNA"/>
</dbReference>
<feature type="compositionally biased region" description="Acidic residues" evidence="11">
    <location>
        <begin position="181"/>
        <end position="212"/>
    </location>
</feature>
<dbReference type="GO" id="GO:0006364">
    <property type="term" value="P:rRNA processing"/>
    <property type="evidence" value="ECO:0007669"/>
    <property type="project" value="UniProtKB-KW"/>
</dbReference>
<dbReference type="PANTHER" id="PTHR12595">
    <property type="entry name" value="POS9-ACTIVATING FACTOR FAP7-RELATED"/>
    <property type="match status" value="1"/>
</dbReference>
<comment type="catalytic activity">
    <reaction evidence="1 10">
        <text>AMP + ATP = 2 ADP</text>
        <dbReference type="Rhea" id="RHEA:12973"/>
        <dbReference type="ChEBI" id="CHEBI:30616"/>
        <dbReference type="ChEBI" id="CHEBI:456215"/>
        <dbReference type="ChEBI" id="CHEBI:456216"/>
        <dbReference type="EC" id="2.7.4.3"/>
    </reaction>
</comment>
<feature type="binding site" evidence="10">
    <location>
        <position position="16"/>
    </location>
    <ligand>
        <name>ATP</name>
        <dbReference type="ChEBI" id="CHEBI:30616"/>
    </ligand>
</feature>
<dbReference type="HAMAP" id="MF_00039">
    <property type="entry name" value="Adenylate_kinase_AK6"/>
    <property type="match status" value="1"/>
</dbReference>
<dbReference type="AlphaFoldDB" id="A0A1E3QKU2"/>
<name>A0A1E3QKU2_9ASCO</name>
<keyword evidence="6 10" id="KW-0547">Nucleotide-binding</keyword>
<dbReference type="GO" id="GO:0005524">
    <property type="term" value="F:ATP binding"/>
    <property type="evidence" value="ECO:0007669"/>
    <property type="project" value="UniProtKB-KW"/>
</dbReference>
<feature type="binding site" evidence="10">
    <location>
        <position position="21"/>
    </location>
    <ligand>
        <name>ATP</name>
        <dbReference type="ChEBI" id="CHEBI:30616"/>
    </ligand>
</feature>
<feature type="binding site" evidence="10">
    <location>
        <position position="19"/>
    </location>
    <ligand>
        <name>ATP</name>
        <dbReference type="ChEBI" id="CHEBI:30616"/>
    </ligand>
</feature>
<keyword evidence="13" id="KW-1185">Reference proteome</keyword>
<keyword evidence="7 10" id="KW-0418">Kinase</keyword>
<evidence type="ECO:0000256" key="7">
    <source>
        <dbReference type="ARBA" id="ARBA00022777"/>
    </source>
</evidence>
<dbReference type="InterPro" id="IPR027417">
    <property type="entry name" value="P-loop_NTPase"/>
</dbReference>
<proteinExistence type="inferred from homology"/>
<evidence type="ECO:0000256" key="4">
    <source>
        <dbReference type="ARBA" id="ARBA00022552"/>
    </source>
</evidence>
<keyword evidence="2 10" id="KW-0963">Cytoplasm</keyword>
<accession>A0A1E3QKU2</accession>
<keyword evidence="4 10" id="KW-0698">rRNA processing</keyword>
<dbReference type="Proteomes" id="UP000094336">
    <property type="component" value="Unassembled WGS sequence"/>
</dbReference>
<evidence type="ECO:0000256" key="9">
    <source>
        <dbReference type="ARBA" id="ARBA00023242"/>
    </source>
</evidence>
<dbReference type="GO" id="GO:0005737">
    <property type="term" value="C:cytoplasm"/>
    <property type="evidence" value="ECO:0007669"/>
    <property type="project" value="UniProtKB-SubCell"/>
</dbReference>
<keyword evidence="8 10" id="KW-0067">ATP-binding</keyword>
<reference evidence="13" key="1">
    <citation type="submission" date="2016-05" db="EMBL/GenBank/DDBJ databases">
        <title>Comparative genomics of biotechnologically important yeasts.</title>
        <authorList>
            <consortium name="DOE Joint Genome Institute"/>
            <person name="Riley R."/>
            <person name="Haridas S."/>
            <person name="Wolfe K.H."/>
            <person name="Lopes M.R."/>
            <person name="Hittinger C.T."/>
            <person name="Goker M."/>
            <person name="Salamov A."/>
            <person name="Wisecaver J."/>
            <person name="Long T.M."/>
            <person name="Aerts A.L."/>
            <person name="Barry K."/>
            <person name="Choi C."/>
            <person name="Clum A."/>
            <person name="Coughlan A.Y."/>
            <person name="Deshpande S."/>
            <person name="Douglass A.P."/>
            <person name="Hanson S.J."/>
            <person name="Klenk H.-P."/>
            <person name="Labutti K."/>
            <person name="Lapidus A."/>
            <person name="Lindquist E."/>
            <person name="Lipzen A."/>
            <person name="Meier-Kolthoff J.P."/>
            <person name="Ohm R.A."/>
            <person name="Otillar R.P."/>
            <person name="Pangilinan J."/>
            <person name="Peng Y."/>
            <person name="Rokas A."/>
            <person name="Rosa C.A."/>
            <person name="Scheuner C."/>
            <person name="Sibirny A.A."/>
            <person name="Slot J.C."/>
            <person name="Stielow J.B."/>
            <person name="Sun H."/>
            <person name="Kurtzman C.P."/>
            <person name="Blackwell M."/>
            <person name="Grigoriev I.V."/>
            <person name="Jeffries T.W."/>
        </authorList>
    </citation>
    <scope>NUCLEOTIDE SEQUENCE [LARGE SCALE GENOMIC DNA]</scope>
    <source>
        <strain evidence="13">NRRL Y-12698</strain>
    </source>
</reference>
<feature type="region of interest" description="LID" evidence="10">
    <location>
        <begin position="112"/>
        <end position="122"/>
    </location>
</feature>
<feature type="binding site" evidence="10">
    <location>
        <position position="20"/>
    </location>
    <ligand>
        <name>ATP</name>
        <dbReference type="ChEBI" id="CHEBI:30616"/>
    </ligand>
</feature>
<evidence type="ECO:0000256" key="10">
    <source>
        <dbReference type="HAMAP-Rule" id="MF_03173"/>
    </source>
</evidence>
<feature type="binding site" evidence="10">
    <location>
        <position position="18"/>
    </location>
    <ligand>
        <name>ATP</name>
        <dbReference type="ChEBI" id="CHEBI:30616"/>
    </ligand>
</feature>
<dbReference type="STRING" id="984486.A0A1E3QKU2"/>
<evidence type="ECO:0000256" key="6">
    <source>
        <dbReference type="ARBA" id="ARBA00022741"/>
    </source>
</evidence>
<evidence type="ECO:0000256" key="5">
    <source>
        <dbReference type="ARBA" id="ARBA00022679"/>
    </source>
</evidence>
<keyword evidence="5 10" id="KW-0808">Transferase</keyword>
<dbReference type="OrthoDB" id="10251185at2759"/>
<dbReference type="RefSeq" id="XP_018983631.1">
    <property type="nucleotide sequence ID" value="XM_019132974.1"/>
</dbReference>
<dbReference type="PANTHER" id="PTHR12595:SF0">
    <property type="entry name" value="ADENYLATE KINASE ISOENZYME 6"/>
    <property type="match status" value="1"/>
</dbReference>
<dbReference type="Pfam" id="PF13238">
    <property type="entry name" value="AAA_18"/>
    <property type="match status" value="1"/>
</dbReference>
<gene>
    <name evidence="12" type="ORF">BABINDRAFT_9513</name>
</gene>
<comment type="similarity">
    <text evidence="10">Belongs to the adenylate kinase family. AK6 subfamily.</text>
</comment>
<organism evidence="12 13">
    <name type="scientific">Babjeviella inositovora NRRL Y-12698</name>
    <dbReference type="NCBI Taxonomy" id="984486"/>
    <lineage>
        <taxon>Eukaryota</taxon>
        <taxon>Fungi</taxon>
        <taxon>Dikarya</taxon>
        <taxon>Ascomycota</taxon>
        <taxon>Saccharomycotina</taxon>
        <taxon>Pichiomycetes</taxon>
        <taxon>Serinales incertae sedis</taxon>
        <taxon>Babjeviella</taxon>
    </lineage>
</organism>
<comment type="catalytic activity">
    <reaction evidence="10">
        <text>ATP + H2O = ADP + phosphate + H(+)</text>
        <dbReference type="Rhea" id="RHEA:13065"/>
        <dbReference type="ChEBI" id="CHEBI:15377"/>
        <dbReference type="ChEBI" id="CHEBI:15378"/>
        <dbReference type="ChEBI" id="CHEBI:30616"/>
        <dbReference type="ChEBI" id="CHEBI:43474"/>
        <dbReference type="ChEBI" id="CHEBI:456216"/>
    </reaction>
</comment>
<evidence type="ECO:0000256" key="1">
    <source>
        <dbReference type="ARBA" id="ARBA00000582"/>
    </source>
</evidence>
<evidence type="ECO:0000313" key="12">
    <source>
        <dbReference type="EMBL" id="ODQ78303.1"/>
    </source>
</evidence>
<comment type="function">
    <text evidence="10">Broad-specificity nucleoside monophosphate (NMP) kinase that catalyzes the reversible transfer of the terminal phosphate group between nucleoside triphosphates and monophosphates. Has also ATPase activity. Involved in the late cytoplasmic maturation steps of the 40S ribosomal particles, specifically 18S rRNA maturation. While NMP activity is not required for ribosome maturation, ATPase activity is. Associates transiently with small ribosomal subunit protein uS11. ATP hydrolysis breaks the interaction with uS11. May temporarily remove uS11 from the ribosome to enable a conformational change of the ribosomal RNA that is needed for the final maturation step of the small ribosomal subunit. Its NMP activity may have a role in nuclear energy homeostasis.</text>
</comment>
<dbReference type="GO" id="GO:0005634">
    <property type="term" value="C:nucleus"/>
    <property type="evidence" value="ECO:0007669"/>
    <property type="project" value="UniProtKB-SubCell"/>
</dbReference>
<dbReference type="SUPFAM" id="SSF52540">
    <property type="entry name" value="P-loop containing nucleoside triphosphate hydrolases"/>
    <property type="match status" value="1"/>
</dbReference>
<sequence length="212" mass="24068">MSKRLLPNIIITGTPGCGKTSHAEYLASHNNQLHHLNISEVAKERNCITGRDDMRDSGIVDEDKLLDAIEPDMEEGGTIIDWHCCDIFPERLIDLVVVLRCDNSKLYERMVNRGYKDSKIQENLDCEIMDVISQEAREGYAEGIVIELHSEDAEQMEENCTRIQGWIDSWLKDHADGVSNELDEEGSESDESEEGSYEEEVSDEEEESAEED</sequence>
<comment type="caution">
    <text evidence="10">Lacks conserved residue(s) required for the propagation of feature annotation.</text>
</comment>
<feature type="binding site" evidence="10">
    <location>
        <position position="113"/>
    </location>
    <ligand>
        <name>ATP</name>
        <dbReference type="ChEBI" id="CHEBI:30616"/>
    </ligand>
</feature>
<dbReference type="GeneID" id="30150827"/>
<evidence type="ECO:0000256" key="3">
    <source>
        <dbReference type="ARBA" id="ARBA00022517"/>
    </source>
</evidence>
<dbReference type="GO" id="GO:0004017">
    <property type="term" value="F:AMP kinase activity"/>
    <property type="evidence" value="ECO:0007669"/>
    <property type="project" value="UniProtKB-UniRule"/>
</dbReference>
<dbReference type="EC" id="2.7.4.3" evidence="10"/>
<dbReference type="FunFam" id="3.40.50.300:FF:000372">
    <property type="entry name" value="Adenylate kinase isoenzyme 6 homolog"/>
    <property type="match status" value="1"/>
</dbReference>
<evidence type="ECO:0000313" key="13">
    <source>
        <dbReference type="Proteomes" id="UP000094336"/>
    </source>
</evidence>
<feature type="region of interest" description="NMPbind" evidence="10">
    <location>
        <begin position="37"/>
        <end position="60"/>
    </location>
</feature>
<dbReference type="Gene3D" id="3.40.50.300">
    <property type="entry name" value="P-loop containing nucleotide triphosphate hydrolases"/>
    <property type="match status" value="1"/>
</dbReference>
<keyword evidence="9 10" id="KW-0539">Nucleus</keyword>
<feature type="region of interest" description="Disordered" evidence="11">
    <location>
        <begin position="177"/>
        <end position="212"/>
    </location>
</feature>
<comment type="subunit">
    <text evidence="10">Interacts with small ribosomal subunit protein uS11. Not a structural component of 43S pre-ribosomes, but transiently interacts with them by binding to uS11.</text>
</comment>